<dbReference type="EMBL" id="CAJOBJ010109328">
    <property type="protein sequence ID" value="CAF4623853.1"/>
    <property type="molecule type" value="Genomic_DNA"/>
</dbReference>
<proteinExistence type="predicted"/>
<dbReference type="Proteomes" id="UP000663866">
    <property type="component" value="Unassembled WGS sequence"/>
</dbReference>
<protein>
    <submittedName>
        <fullName evidence="2">Uncharacterized protein</fullName>
    </submittedName>
</protein>
<dbReference type="Proteomes" id="UP000681720">
    <property type="component" value="Unassembled WGS sequence"/>
</dbReference>
<reference evidence="2" key="1">
    <citation type="submission" date="2021-02" db="EMBL/GenBank/DDBJ databases">
        <authorList>
            <person name="Nowell W R."/>
        </authorList>
    </citation>
    <scope>NUCLEOTIDE SEQUENCE</scope>
</reference>
<dbReference type="EMBL" id="CAJOBG010122630">
    <property type="protein sequence ID" value="CAF4784692.1"/>
    <property type="molecule type" value="Genomic_DNA"/>
</dbReference>
<evidence type="ECO:0000313" key="2">
    <source>
        <dbReference type="EMBL" id="CAF4784692.1"/>
    </source>
</evidence>
<accession>A0A821NI31</accession>
<evidence type="ECO:0000313" key="1">
    <source>
        <dbReference type="EMBL" id="CAF4623853.1"/>
    </source>
</evidence>
<keyword evidence="3" id="KW-1185">Reference proteome</keyword>
<feature type="non-terminal residue" evidence="2">
    <location>
        <position position="53"/>
    </location>
</feature>
<name>A0A821NI31_9BILA</name>
<dbReference type="AlphaFoldDB" id="A0A821NI31"/>
<comment type="caution">
    <text evidence="2">The sequence shown here is derived from an EMBL/GenBank/DDBJ whole genome shotgun (WGS) entry which is preliminary data.</text>
</comment>
<gene>
    <name evidence="1" type="ORF">GIL414_LOCUS39896</name>
    <name evidence="2" type="ORF">OVN521_LOCUS51309</name>
</gene>
<evidence type="ECO:0000313" key="3">
    <source>
        <dbReference type="Proteomes" id="UP000663866"/>
    </source>
</evidence>
<organism evidence="2 3">
    <name type="scientific">Rotaria magnacalcarata</name>
    <dbReference type="NCBI Taxonomy" id="392030"/>
    <lineage>
        <taxon>Eukaryota</taxon>
        <taxon>Metazoa</taxon>
        <taxon>Spiralia</taxon>
        <taxon>Gnathifera</taxon>
        <taxon>Rotifera</taxon>
        <taxon>Eurotatoria</taxon>
        <taxon>Bdelloidea</taxon>
        <taxon>Philodinida</taxon>
        <taxon>Philodinidae</taxon>
        <taxon>Rotaria</taxon>
    </lineage>
</organism>
<sequence length="53" mass="5888">MFDIDGVYNTQNDRVCAVDRADADKNGGTQQKRKFPQKVMVWLGACSKGLTPL</sequence>